<comment type="caution">
    <text evidence="2">The sequence shown here is derived from an EMBL/GenBank/DDBJ whole genome shotgun (WGS) entry which is preliminary data.</text>
</comment>
<feature type="transmembrane region" description="Helical" evidence="1">
    <location>
        <begin position="194"/>
        <end position="211"/>
    </location>
</feature>
<feature type="transmembrane region" description="Helical" evidence="1">
    <location>
        <begin position="41"/>
        <end position="61"/>
    </location>
</feature>
<feature type="transmembrane region" description="Helical" evidence="1">
    <location>
        <begin position="324"/>
        <end position="344"/>
    </location>
</feature>
<name>A0A9D1WGY8_9FIRM</name>
<keyword evidence="1" id="KW-1133">Transmembrane helix</keyword>
<feature type="transmembrane region" description="Helical" evidence="1">
    <location>
        <begin position="67"/>
        <end position="86"/>
    </location>
</feature>
<dbReference type="Pfam" id="PF19554">
    <property type="entry name" value="DUF6077"/>
    <property type="match status" value="1"/>
</dbReference>
<feature type="transmembrane region" description="Helical" evidence="1">
    <location>
        <begin position="107"/>
        <end position="127"/>
    </location>
</feature>
<reference evidence="2" key="1">
    <citation type="journal article" date="2021" name="PeerJ">
        <title>Extensive microbial diversity within the chicken gut microbiome revealed by metagenomics and culture.</title>
        <authorList>
            <person name="Gilroy R."/>
            <person name="Ravi A."/>
            <person name="Getino M."/>
            <person name="Pursley I."/>
            <person name="Horton D.L."/>
            <person name="Alikhan N.F."/>
            <person name="Baker D."/>
            <person name="Gharbi K."/>
            <person name="Hall N."/>
            <person name="Watson M."/>
            <person name="Adriaenssens E.M."/>
            <person name="Foster-Nyarko E."/>
            <person name="Jarju S."/>
            <person name="Secka A."/>
            <person name="Antonio M."/>
            <person name="Oren A."/>
            <person name="Chaudhuri R.R."/>
            <person name="La Ragione R."/>
            <person name="Hildebrand F."/>
            <person name="Pallen M.J."/>
        </authorList>
    </citation>
    <scope>NUCLEOTIDE SEQUENCE</scope>
    <source>
        <strain evidence="2">ChiSjej1B19-8411</strain>
    </source>
</reference>
<evidence type="ECO:0000313" key="3">
    <source>
        <dbReference type="Proteomes" id="UP000886817"/>
    </source>
</evidence>
<evidence type="ECO:0000256" key="1">
    <source>
        <dbReference type="SAM" id="Phobius"/>
    </source>
</evidence>
<organism evidence="2 3">
    <name type="scientific">Candidatus Blautia gallistercoris</name>
    <dbReference type="NCBI Taxonomy" id="2838490"/>
    <lineage>
        <taxon>Bacteria</taxon>
        <taxon>Bacillati</taxon>
        <taxon>Bacillota</taxon>
        <taxon>Clostridia</taxon>
        <taxon>Lachnospirales</taxon>
        <taxon>Lachnospiraceae</taxon>
        <taxon>Blautia</taxon>
    </lineage>
</organism>
<feature type="transmembrane region" description="Helical" evidence="1">
    <location>
        <begin position="281"/>
        <end position="312"/>
    </location>
</feature>
<sequence>MFTVLLILLSLSLHLLVFFSLGFLTETLLKLKNPSFPRCLVLGYVVYFALFECLVLPMTFLKVRLSVFSIVWGILLCILVLLSVILPGKKRIRQLFRFSGQLSDRQLVWSILLALCIAFQVIAVVLYQDTSADGAYYVGTTATSVYTDTLGRYNPYTGAPLQVFPSRYIFSAYPMHNAFVSCILHIPAIIQSKIVMPALNVLAANSLYYLLGLRLFSNRKKQASLFVLFLFLLNLMTGTLYTPGTFLFTRSYEGKALLANFSAFFVLYCCLWLYQNKKTNLPWLLLFLGNICATTFSGTAIFLPILVCSAALPVLWHRRSRSQLYRLCLCLLPNIIYTLAYLAAEMNLLVLSAQ</sequence>
<proteinExistence type="predicted"/>
<keyword evidence="1" id="KW-0472">Membrane</keyword>
<dbReference type="InterPro" id="IPR045723">
    <property type="entry name" value="DUF6077"/>
</dbReference>
<dbReference type="AlphaFoldDB" id="A0A9D1WGY8"/>
<gene>
    <name evidence="2" type="ORF">IAA45_04060</name>
</gene>
<evidence type="ECO:0000313" key="2">
    <source>
        <dbReference type="EMBL" id="HIX58875.1"/>
    </source>
</evidence>
<dbReference type="EMBL" id="DXEX01000093">
    <property type="protein sequence ID" value="HIX58875.1"/>
    <property type="molecule type" value="Genomic_DNA"/>
</dbReference>
<feature type="transmembrane region" description="Helical" evidence="1">
    <location>
        <begin position="223"/>
        <end position="244"/>
    </location>
</feature>
<accession>A0A9D1WGY8</accession>
<feature type="transmembrane region" description="Helical" evidence="1">
    <location>
        <begin position="6"/>
        <end position="29"/>
    </location>
</feature>
<reference evidence="2" key="2">
    <citation type="submission" date="2021-04" db="EMBL/GenBank/DDBJ databases">
        <authorList>
            <person name="Gilroy R."/>
        </authorList>
    </citation>
    <scope>NUCLEOTIDE SEQUENCE</scope>
    <source>
        <strain evidence="2">ChiSjej1B19-8411</strain>
    </source>
</reference>
<dbReference type="Proteomes" id="UP000886817">
    <property type="component" value="Unassembled WGS sequence"/>
</dbReference>
<feature type="transmembrane region" description="Helical" evidence="1">
    <location>
        <begin position="256"/>
        <end position="275"/>
    </location>
</feature>
<protein>
    <submittedName>
        <fullName evidence="2">Uncharacterized protein</fullName>
    </submittedName>
</protein>
<keyword evidence="1" id="KW-0812">Transmembrane</keyword>